<sequence length="194" mass="23067">MQQPTFYLLGHRLKGTFSFSIKRWLFHYLPLIFCIFYLCIFYNAVVFIPSYDDGILPNLVIAACSMALLIRVIWNRHIRLHQSIQWQKYWKLTIQMLSLSIVFIIFNLPFLIYAILQFADLLPPDINPEIYNYLIFLTDFCILLLPFITIISLPSEFWVKKWHTTLVTIIHRNTVVPSQSIRLATMQNRQTQLH</sequence>
<organism evidence="2 4">
    <name type="scientific">Rotaria socialis</name>
    <dbReference type="NCBI Taxonomy" id="392032"/>
    <lineage>
        <taxon>Eukaryota</taxon>
        <taxon>Metazoa</taxon>
        <taxon>Spiralia</taxon>
        <taxon>Gnathifera</taxon>
        <taxon>Rotifera</taxon>
        <taxon>Eurotatoria</taxon>
        <taxon>Bdelloidea</taxon>
        <taxon>Philodinida</taxon>
        <taxon>Philodinidae</taxon>
        <taxon>Rotaria</taxon>
    </lineage>
</organism>
<feature type="transmembrane region" description="Helical" evidence="1">
    <location>
        <begin position="24"/>
        <end position="48"/>
    </location>
</feature>
<feature type="transmembrane region" description="Helical" evidence="1">
    <location>
        <begin position="130"/>
        <end position="153"/>
    </location>
</feature>
<gene>
    <name evidence="2" type="ORF">KIK155_LOCUS17455</name>
    <name evidence="3" type="ORF">TOA249_LOCUS23838</name>
</gene>
<dbReference type="EMBL" id="CAJNYV010003047">
    <property type="protein sequence ID" value="CAF3530934.1"/>
    <property type="molecule type" value="Genomic_DNA"/>
</dbReference>
<reference evidence="2" key="1">
    <citation type="submission" date="2021-02" db="EMBL/GenBank/DDBJ databases">
        <authorList>
            <person name="Nowell W R."/>
        </authorList>
    </citation>
    <scope>NUCLEOTIDE SEQUENCE</scope>
</reference>
<name>A0A818IWR3_9BILA</name>
<dbReference type="Proteomes" id="UP000663838">
    <property type="component" value="Unassembled WGS sequence"/>
</dbReference>
<evidence type="ECO:0000313" key="3">
    <source>
        <dbReference type="EMBL" id="CAF4808754.1"/>
    </source>
</evidence>
<keyword evidence="1" id="KW-0472">Membrane</keyword>
<evidence type="ECO:0000313" key="2">
    <source>
        <dbReference type="EMBL" id="CAF3530934.1"/>
    </source>
</evidence>
<evidence type="ECO:0000313" key="4">
    <source>
        <dbReference type="Proteomes" id="UP000663865"/>
    </source>
</evidence>
<accession>A0A818IWR3</accession>
<keyword evidence="1" id="KW-1133">Transmembrane helix</keyword>
<dbReference type="AlphaFoldDB" id="A0A818IWR3"/>
<keyword evidence="1" id="KW-0812">Transmembrane</keyword>
<protein>
    <submittedName>
        <fullName evidence="2">Uncharacterized protein</fullName>
    </submittedName>
</protein>
<dbReference type="Proteomes" id="UP000663865">
    <property type="component" value="Unassembled WGS sequence"/>
</dbReference>
<feature type="transmembrane region" description="Helical" evidence="1">
    <location>
        <begin position="94"/>
        <end position="118"/>
    </location>
</feature>
<evidence type="ECO:0000256" key="1">
    <source>
        <dbReference type="SAM" id="Phobius"/>
    </source>
</evidence>
<feature type="transmembrane region" description="Helical" evidence="1">
    <location>
        <begin position="54"/>
        <end position="74"/>
    </location>
</feature>
<comment type="caution">
    <text evidence="2">The sequence shown here is derived from an EMBL/GenBank/DDBJ whole genome shotgun (WGS) entry which is preliminary data.</text>
</comment>
<dbReference type="EMBL" id="CAJOBS010002343">
    <property type="protein sequence ID" value="CAF4808754.1"/>
    <property type="molecule type" value="Genomic_DNA"/>
</dbReference>
<proteinExistence type="predicted"/>